<name>A0A6N6VFS4_9HYPH</name>
<sequence length="495" mass="52073">MTIKLSRRSFLGAAATAALVAGASLRSTQLVAKESFIGLDAMAQAELVRKKEVTALELVDAAIARIEAVNPKVNAVVTEFFDKARDVAKGKLPDSPLSGVPYLIKDLDDFAGERRTSGSRLFAKHVSEKTDGVPEKAVEAGAVVLGKTNTPEFGLLATTESLLLGACHNPWNLDHSTGGSSGGAAAAVASGMLPVAHASDGGGSIRIPASNCGVFGLKPSRGRMILGRPPMPGDIGVENCVSRTVRDSAMVFSLSENRAPDALLKSVGFVTGPSKKRLTIAFGTQDYFGNEPHPDVKAAIDATANLCSDLGHLIVEAKNPLHGEEFIDAFLTVWSSGPANLVGLAKSKGLKPDSVLEPWTLGLAEFFAKKPKGAFDKALAYFKEAEAKTDAFMSRYDTWLTPVLAAPAPKLGEQAPTVSFDTLYERTIHYVGYTPIHNVAGTPAMSVPLGMSKSGLPVGSQFAAAKGGEGVLYALAYELEQAQPWAIRHAPVYAS</sequence>
<dbReference type="RefSeq" id="WP_152216947.1">
    <property type="nucleotide sequence ID" value="NZ_WESC01000013.1"/>
</dbReference>
<evidence type="ECO:0000256" key="1">
    <source>
        <dbReference type="ARBA" id="ARBA00003871"/>
    </source>
</evidence>
<dbReference type="PANTHER" id="PTHR11895">
    <property type="entry name" value="TRANSAMIDASE"/>
    <property type="match status" value="1"/>
</dbReference>
<organism evidence="5 6">
    <name type="scientific">Parvibaculum sedimenti</name>
    <dbReference type="NCBI Taxonomy" id="2608632"/>
    <lineage>
        <taxon>Bacteria</taxon>
        <taxon>Pseudomonadati</taxon>
        <taxon>Pseudomonadota</taxon>
        <taxon>Alphaproteobacteria</taxon>
        <taxon>Hyphomicrobiales</taxon>
        <taxon>Parvibaculaceae</taxon>
        <taxon>Parvibaculum</taxon>
    </lineage>
</organism>
<dbReference type="PROSITE" id="PS51318">
    <property type="entry name" value="TAT"/>
    <property type="match status" value="1"/>
</dbReference>
<dbReference type="Gene3D" id="3.90.1300.10">
    <property type="entry name" value="Amidase signature (AS) domain"/>
    <property type="match status" value="1"/>
</dbReference>
<dbReference type="InterPro" id="IPR006311">
    <property type="entry name" value="TAT_signal"/>
</dbReference>
<comment type="similarity">
    <text evidence="2">Belongs to the amidase family.</text>
</comment>
<dbReference type="AlphaFoldDB" id="A0A6N6VFS4"/>
<dbReference type="InterPro" id="IPR023631">
    <property type="entry name" value="Amidase_dom"/>
</dbReference>
<protein>
    <recommendedName>
        <fullName evidence="3">Indoleacetamide hydrolase</fullName>
    </recommendedName>
</protein>
<dbReference type="InterPro" id="IPR000120">
    <property type="entry name" value="Amidase"/>
</dbReference>
<reference evidence="5 6" key="1">
    <citation type="submission" date="2019-09" db="EMBL/GenBank/DDBJ databases">
        <title>Parvibaculum sedimenti sp. nov., isolated from sediment.</title>
        <authorList>
            <person name="Wang Y."/>
        </authorList>
    </citation>
    <scope>NUCLEOTIDE SEQUENCE [LARGE SCALE GENOMIC DNA]</scope>
    <source>
        <strain evidence="5 6">HXT-9</strain>
    </source>
</reference>
<comment type="caution">
    <text evidence="5">The sequence shown here is derived from an EMBL/GenBank/DDBJ whole genome shotgun (WGS) entry which is preliminary data.</text>
</comment>
<dbReference type="Pfam" id="PF01425">
    <property type="entry name" value="Amidase"/>
    <property type="match status" value="1"/>
</dbReference>
<proteinExistence type="inferred from homology"/>
<evidence type="ECO:0000313" key="6">
    <source>
        <dbReference type="Proteomes" id="UP000468901"/>
    </source>
</evidence>
<dbReference type="InterPro" id="IPR036928">
    <property type="entry name" value="AS_sf"/>
</dbReference>
<accession>A0A6N6VFS4</accession>
<comment type="function">
    <text evidence="1">Hydrolyzes indole-3-acetamide (IAM) into indole-3-acetic acid (IAA).</text>
</comment>
<dbReference type="EMBL" id="WESC01000013">
    <property type="protein sequence ID" value="KAB7739064.1"/>
    <property type="molecule type" value="Genomic_DNA"/>
</dbReference>
<dbReference type="Proteomes" id="UP000468901">
    <property type="component" value="Unassembled WGS sequence"/>
</dbReference>
<dbReference type="NCBIfam" id="NF005899">
    <property type="entry name" value="PRK07869.1"/>
    <property type="match status" value="1"/>
</dbReference>
<dbReference type="GO" id="GO:0016787">
    <property type="term" value="F:hydrolase activity"/>
    <property type="evidence" value="ECO:0007669"/>
    <property type="project" value="UniProtKB-KW"/>
</dbReference>
<evidence type="ECO:0000313" key="5">
    <source>
        <dbReference type="EMBL" id="KAB7739064.1"/>
    </source>
</evidence>
<dbReference type="InterPro" id="IPR020556">
    <property type="entry name" value="Amidase_CS"/>
</dbReference>
<keyword evidence="5" id="KW-0378">Hydrolase</keyword>
<evidence type="ECO:0000259" key="4">
    <source>
        <dbReference type="Pfam" id="PF01425"/>
    </source>
</evidence>
<dbReference type="PANTHER" id="PTHR11895:SF7">
    <property type="entry name" value="GLUTAMYL-TRNA(GLN) AMIDOTRANSFERASE SUBUNIT A, MITOCHONDRIAL"/>
    <property type="match status" value="1"/>
</dbReference>
<feature type="domain" description="Amidase" evidence="4">
    <location>
        <begin position="57"/>
        <end position="470"/>
    </location>
</feature>
<gene>
    <name evidence="5" type="ORF">F2P47_13715</name>
</gene>
<dbReference type="SUPFAM" id="SSF75304">
    <property type="entry name" value="Amidase signature (AS) enzymes"/>
    <property type="match status" value="1"/>
</dbReference>
<dbReference type="PROSITE" id="PS00571">
    <property type="entry name" value="AMIDASES"/>
    <property type="match status" value="1"/>
</dbReference>
<evidence type="ECO:0000256" key="3">
    <source>
        <dbReference type="ARBA" id="ARBA00021874"/>
    </source>
</evidence>
<evidence type="ECO:0000256" key="2">
    <source>
        <dbReference type="ARBA" id="ARBA00009199"/>
    </source>
</evidence>
<keyword evidence="6" id="KW-1185">Reference proteome</keyword>